<dbReference type="Gene3D" id="3.40.309.10">
    <property type="entry name" value="Aldehyde Dehydrogenase, Chain A, domain 2"/>
    <property type="match status" value="1"/>
</dbReference>
<dbReference type="PANTHER" id="PTHR43353">
    <property type="entry name" value="SUCCINATE-SEMIALDEHYDE DEHYDROGENASE, MITOCHONDRIAL"/>
    <property type="match status" value="1"/>
</dbReference>
<dbReference type="InterPro" id="IPR010730">
    <property type="entry name" value="HET"/>
</dbReference>
<dbReference type="InterPro" id="IPR016162">
    <property type="entry name" value="Ald_DH_N"/>
</dbReference>
<protein>
    <submittedName>
        <fullName evidence="7">Succinate-semialdehyde dehydrogenase</fullName>
    </submittedName>
</protein>
<dbReference type="OrthoDB" id="310895at2759"/>
<feature type="region of interest" description="Disordered" evidence="4">
    <location>
        <begin position="51"/>
        <end position="70"/>
    </location>
</feature>
<dbReference type="PANTHER" id="PTHR43353:SF7">
    <property type="entry name" value="SUCCINATE SEMIALDEHYDE DEHYDROGENASE (EUROFUNG)"/>
    <property type="match status" value="1"/>
</dbReference>
<feature type="domain" description="Heterokaryon incompatibility" evidence="6">
    <location>
        <begin position="406"/>
        <end position="509"/>
    </location>
</feature>
<dbReference type="FunFam" id="3.40.309.10:FF:000004">
    <property type="entry name" value="Succinate-semialdehyde dehydrogenase I"/>
    <property type="match status" value="1"/>
</dbReference>
<reference evidence="7 8" key="1">
    <citation type="submission" date="2020-05" db="EMBL/GenBank/DDBJ databases">
        <title>Identification and distribution of gene clusters putatively required for synthesis of sphingolipid metabolism inhibitors in phylogenetically diverse species of the filamentous fungus Fusarium.</title>
        <authorList>
            <person name="Kim H.-S."/>
            <person name="Busman M."/>
            <person name="Brown D.W."/>
            <person name="Divon H."/>
            <person name="Uhlig S."/>
            <person name="Proctor R.H."/>
        </authorList>
    </citation>
    <scope>NUCLEOTIDE SEQUENCE [LARGE SCALE GENOMIC DNA]</scope>
    <source>
        <strain evidence="7 8">NRRL 66235</strain>
    </source>
</reference>
<comment type="similarity">
    <text evidence="2">Belongs to the aldehyde dehydrogenase family.</text>
</comment>
<evidence type="ECO:0000256" key="3">
    <source>
        <dbReference type="ARBA" id="ARBA00023002"/>
    </source>
</evidence>
<keyword evidence="3" id="KW-0560">Oxidoreductase</keyword>
<keyword evidence="8" id="KW-1185">Reference proteome</keyword>
<name>A0A8H5Z482_9HYPO</name>
<comment type="pathway">
    <text evidence="1">Amino-acid degradation; 4-aminobutanoate degradation.</text>
</comment>
<evidence type="ECO:0000256" key="4">
    <source>
        <dbReference type="SAM" id="MobiDB-lite"/>
    </source>
</evidence>
<sequence>MGRFPAGPTFKHYCGYPNPGRPMDSQCVNNDECGNAPIEGRLKEAIERIEVSDSRRSRSRDHTETDPGSLGYKFMEFKGKQSDDHPLTKLSITNTTNGKTYSSAMTGISTIAACVPKVPRRVQLSSICVTLGPGVLKMVLSALSGEEWSTTFDSNSSGCLVPHVQQVQLIRLFYWIGRLSGFESDMPELEKEPAEALMSCQAPFCARAHQVIGRHHLGPIDDKNEGTPSNDTVIVYSPLRCQYAEVDESHNCQEHCGNGIGALCQEFPVHEVLIGGIHPTALNISSCVYIQPITFRMAGQNNGAFADMKHSMEVQPRTCKSVDVINHYVKGNRKIKGRYISWPESSDQRNGQLSFLIETLLHHPASSRPTRLYDARKKVVFSPPERVGYLAVSCVWSEWQDEGLRQKLATVSEETSHKYLWVDRWCITQDDKPDGSNEDKQREIPRMADYYGGASATIILLSPSAPTFSNLPCKEGQVYSLWEHVIDNKAALTHVLESNWISRLWTLQEAYLSRRAIFNMGNQYIDGDYICEIIGTIDKPYGLAADKFSTYGQAPTMVLATELCSASIDQAGVLHMTRLVIGGSKSTWAFASGPRDKQRMSMMEALALSRGRKATKELDTIYGLTALVHGMKRVRVDYTLALGDLHRRLIEEGLLTSNILSSWSINSTKGRCWETEHFETKPLQMQVETVAATVEGECLGMEEEGVTCNVVLFRWICHSIRDGHTNSISNMACYAVNGIIEFEGRLALAAGLSTKRFTHARLSADQFIVNPKAGLIDDKSLMELLSSLEDPSLLHEESLLNGQWVQSQSGKRFDVEDPGSGQIWATSPTNEVCDVDKYVESSEAAFQSYRNMNPRQRAKILLKWHELITNARQDIAKIVVFETGKPMAEALGEVDYALGFAWWFAGEAERIRGSVAQPSISNRRTFVIKQPIGVCVALVPWNFPVAMIIRKVSAALAAGCTMIVKPSPETPFSVMALADLALRAGLPAGVLNVISTDNANTPSVSETLCKHPLVRKVTFTGSTSVGSIVARHCSEGLKKVTMELGGNCPFIIFDDGDLEGAVAALMILKWRTAGQACTHANRVYVQSGVYDKFAQMMVEATSKLRVGHGADSGSTMGPLTTSRGVDKVKKHVEDAVSKGGKVLCGGKQPQSLNGYFFEPTIISGMTSDMLTTQEEIFGPILGLYKFETEEEVVKKANDTSMGLASYFFTKDVSRTWRLLESLEAGMIGMNTGNASCAESPFGGIKMSGYGKEAGKDVAIEEYLIQKTGTLTVDDGPKL</sequence>
<accession>A0A8H5Z482</accession>
<feature type="domain" description="Aldehyde dehydrogenase" evidence="5">
    <location>
        <begin position="804"/>
        <end position="1267"/>
    </location>
</feature>
<proteinExistence type="inferred from homology"/>
<dbReference type="Proteomes" id="UP000544331">
    <property type="component" value="Unassembled WGS sequence"/>
</dbReference>
<evidence type="ECO:0000256" key="2">
    <source>
        <dbReference type="ARBA" id="ARBA00009986"/>
    </source>
</evidence>
<dbReference type="InterPro" id="IPR015590">
    <property type="entry name" value="Aldehyde_DH_dom"/>
</dbReference>
<dbReference type="AlphaFoldDB" id="A0A8H5Z482"/>
<evidence type="ECO:0000259" key="6">
    <source>
        <dbReference type="Pfam" id="PF06985"/>
    </source>
</evidence>
<evidence type="ECO:0000256" key="1">
    <source>
        <dbReference type="ARBA" id="ARBA00005176"/>
    </source>
</evidence>
<evidence type="ECO:0000259" key="5">
    <source>
        <dbReference type="Pfam" id="PF00171"/>
    </source>
</evidence>
<dbReference type="FunFam" id="3.40.605.10:FF:000023">
    <property type="entry name" value="Succinate-semialdehyde dehydrogenase (Eurofung)"/>
    <property type="match status" value="1"/>
</dbReference>
<dbReference type="CDD" id="cd07103">
    <property type="entry name" value="ALDH_F5_SSADH_GabD"/>
    <property type="match status" value="1"/>
</dbReference>
<dbReference type="EMBL" id="JAAOAN010000036">
    <property type="protein sequence ID" value="KAF5724343.1"/>
    <property type="molecule type" value="Genomic_DNA"/>
</dbReference>
<feature type="compositionally biased region" description="Basic and acidic residues" evidence="4">
    <location>
        <begin position="51"/>
        <end position="65"/>
    </location>
</feature>
<dbReference type="Pfam" id="PF06985">
    <property type="entry name" value="HET"/>
    <property type="match status" value="1"/>
</dbReference>
<dbReference type="GO" id="GO:0009450">
    <property type="term" value="P:gamma-aminobutyric acid catabolic process"/>
    <property type="evidence" value="ECO:0007669"/>
    <property type="project" value="TreeGrafter"/>
</dbReference>
<comment type="caution">
    <text evidence="7">The sequence shown here is derived from an EMBL/GenBank/DDBJ whole genome shotgun (WGS) entry which is preliminary data.</text>
</comment>
<dbReference type="SUPFAM" id="SSF53720">
    <property type="entry name" value="ALDH-like"/>
    <property type="match status" value="1"/>
</dbReference>
<gene>
    <name evidence="7" type="ORF">FMUND_923</name>
</gene>
<dbReference type="InterPro" id="IPR016163">
    <property type="entry name" value="Ald_DH_C"/>
</dbReference>
<dbReference type="GO" id="GO:0005737">
    <property type="term" value="C:cytoplasm"/>
    <property type="evidence" value="ECO:0007669"/>
    <property type="project" value="TreeGrafter"/>
</dbReference>
<evidence type="ECO:0000313" key="8">
    <source>
        <dbReference type="Proteomes" id="UP000544331"/>
    </source>
</evidence>
<dbReference type="InterPro" id="IPR050740">
    <property type="entry name" value="Aldehyde_DH_Superfamily"/>
</dbReference>
<dbReference type="Gene3D" id="3.40.605.10">
    <property type="entry name" value="Aldehyde Dehydrogenase, Chain A, domain 1"/>
    <property type="match status" value="1"/>
</dbReference>
<dbReference type="GO" id="GO:0004777">
    <property type="term" value="F:succinate-semialdehyde dehydrogenase (NAD+) activity"/>
    <property type="evidence" value="ECO:0007669"/>
    <property type="project" value="TreeGrafter"/>
</dbReference>
<dbReference type="Pfam" id="PF00171">
    <property type="entry name" value="Aldedh"/>
    <property type="match status" value="1"/>
</dbReference>
<evidence type="ECO:0000313" key="7">
    <source>
        <dbReference type="EMBL" id="KAF5724343.1"/>
    </source>
</evidence>
<dbReference type="InterPro" id="IPR016161">
    <property type="entry name" value="Ald_DH/histidinol_DH"/>
</dbReference>
<organism evidence="7 8">
    <name type="scientific">Fusarium mundagurra</name>
    <dbReference type="NCBI Taxonomy" id="1567541"/>
    <lineage>
        <taxon>Eukaryota</taxon>
        <taxon>Fungi</taxon>
        <taxon>Dikarya</taxon>
        <taxon>Ascomycota</taxon>
        <taxon>Pezizomycotina</taxon>
        <taxon>Sordariomycetes</taxon>
        <taxon>Hypocreomycetidae</taxon>
        <taxon>Hypocreales</taxon>
        <taxon>Nectriaceae</taxon>
        <taxon>Fusarium</taxon>
        <taxon>Fusarium fujikuroi species complex</taxon>
    </lineage>
</organism>